<proteinExistence type="predicted"/>
<evidence type="ECO:0000313" key="2">
    <source>
        <dbReference type="Proteomes" id="UP000198211"/>
    </source>
</evidence>
<accession>A0A225WPZ3</accession>
<gene>
    <name evidence="1" type="ORF">PHMEG_0006742</name>
</gene>
<dbReference type="AlphaFoldDB" id="A0A225WPZ3"/>
<dbReference type="EMBL" id="NBNE01000493">
    <property type="protein sequence ID" value="OWZ19057.1"/>
    <property type="molecule type" value="Genomic_DNA"/>
</dbReference>
<comment type="caution">
    <text evidence="1">The sequence shown here is derived from an EMBL/GenBank/DDBJ whole genome shotgun (WGS) entry which is preliminary data.</text>
</comment>
<evidence type="ECO:0000313" key="1">
    <source>
        <dbReference type="EMBL" id="OWZ19057.1"/>
    </source>
</evidence>
<keyword evidence="2" id="KW-1185">Reference proteome</keyword>
<reference evidence="2" key="1">
    <citation type="submission" date="2017-03" db="EMBL/GenBank/DDBJ databases">
        <title>Phytopthora megakarya and P. palmivora, two closely related causual agents of cacao black pod achieved similar genome size and gene model numbers by different mechanisms.</title>
        <authorList>
            <person name="Ali S."/>
            <person name="Shao J."/>
            <person name="Larry D.J."/>
            <person name="Kronmiller B."/>
            <person name="Shen D."/>
            <person name="Strem M.D."/>
            <person name="Melnick R.L."/>
            <person name="Guiltinan M.J."/>
            <person name="Tyler B.M."/>
            <person name="Meinhardt L.W."/>
            <person name="Bailey B.A."/>
        </authorList>
    </citation>
    <scope>NUCLEOTIDE SEQUENCE [LARGE SCALE GENOMIC DNA]</scope>
    <source>
        <strain evidence="2">zdho120</strain>
    </source>
</reference>
<dbReference type="STRING" id="4795.A0A225WPZ3"/>
<name>A0A225WPZ3_9STRA</name>
<protein>
    <recommendedName>
        <fullName evidence="3">RNase H type-1 domain-containing protein</fullName>
    </recommendedName>
</protein>
<evidence type="ECO:0008006" key="3">
    <source>
        <dbReference type="Google" id="ProtNLM"/>
    </source>
</evidence>
<sequence>MAQAKGVRDLIAVGESRIDIQQVQYLINSNQPNLQRRLASCEAQKVIFDSVRLVHVKRDCNQAPYYFTSKTLLLGRSQIVQEDEEHRHLGQEDRGVSEVGRNHQDHLILWGTDERWRPIKVHQKQDEYLCELRDFLNDKVERFAPRKLRKVAKVADLSSLDARGVLYRLA</sequence>
<dbReference type="Proteomes" id="UP000198211">
    <property type="component" value="Unassembled WGS sequence"/>
</dbReference>
<organism evidence="1 2">
    <name type="scientific">Phytophthora megakarya</name>
    <dbReference type="NCBI Taxonomy" id="4795"/>
    <lineage>
        <taxon>Eukaryota</taxon>
        <taxon>Sar</taxon>
        <taxon>Stramenopiles</taxon>
        <taxon>Oomycota</taxon>
        <taxon>Peronosporomycetes</taxon>
        <taxon>Peronosporales</taxon>
        <taxon>Peronosporaceae</taxon>
        <taxon>Phytophthora</taxon>
    </lineage>
</organism>